<evidence type="ECO:0000313" key="2">
    <source>
        <dbReference type="EMBL" id="MET3653486.1"/>
    </source>
</evidence>
<evidence type="ECO:0000256" key="1">
    <source>
        <dbReference type="SAM" id="SignalP"/>
    </source>
</evidence>
<dbReference type="EMBL" id="JBEPMU010000005">
    <property type="protein sequence ID" value="MET3653486.1"/>
    <property type="molecule type" value="Genomic_DNA"/>
</dbReference>
<organism evidence="2 3">
    <name type="scientific">Dyella japonica</name>
    <dbReference type="NCBI Taxonomy" id="231455"/>
    <lineage>
        <taxon>Bacteria</taxon>
        <taxon>Pseudomonadati</taxon>
        <taxon>Pseudomonadota</taxon>
        <taxon>Gammaproteobacteria</taxon>
        <taxon>Lysobacterales</taxon>
        <taxon>Rhodanobacteraceae</taxon>
        <taxon>Dyella</taxon>
    </lineage>
</organism>
<keyword evidence="1" id="KW-0732">Signal</keyword>
<evidence type="ECO:0000313" key="3">
    <source>
        <dbReference type="Proteomes" id="UP001549184"/>
    </source>
</evidence>
<keyword evidence="3" id="KW-1185">Reference proteome</keyword>
<protein>
    <submittedName>
        <fullName evidence="2">Cu/Ag efflux protein CusF</fullName>
    </submittedName>
</protein>
<sequence length="202" mass="21544">MSTFDYLRCSLLGVVIAAFPALSAYAQQSTEATPVTATAHELANETETVTATVVQIDPQTRHVTLRTPAGEDTVEVGPGVKRLDEIKVGDKVKMTYQHALALELLPANSAEAGTEMEGNVTRDEKTSAPGGTVERAVTVTAKLTAIDLKKHTVTLTGADGKTRMIEVKDPSRQARLSKLKVGDMVRITYAEALAVTVIPQGK</sequence>
<feature type="signal peptide" evidence="1">
    <location>
        <begin position="1"/>
        <end position="26"/>
    </location>
</feature>
<proteinExistence type="predicted"/>
<dbReference type="Proteomes" id="UP001549184">
    <property type="component" value="Unassembled WGS sequence"/>
</dbReference>
<feature type="chain" id="PRO_5047025979" evidence="1">
    <location>
        <begin position="27"/>
        <end position="202"/>
    </location>
</feature>
<dbReference type="RefSeq" id="WP_354014877.1">
    <property type="nucleotide sequence ID" value="NZ_JBEPMU010000005.1"/>
</dbReference>
<comment type="caution">
    <text evidence="2">The sequence shown here is derived from an EMBL/GenBank/DDBJ whole genome shotgun (WGS) entry which is preliminary data.</text>
</comment>
<accession>A0ABV2JXC2</accession>
<gene>
    <name evidence="2" type="ORF">ABIC75_003223</name>
</gene>
<name>A0ABV2JXC2_9GAMM</name>
<reference evidence="2 3" key="1">
    <citation type="submission" date="2024-06" db="EMBL/GenBank/DDBJ databases">
        <title>Sorghum-associated microbial communities from plants grown in Nebraska, USA.</title>
        <authorList>
            <person name="Schachtman D."/>
        </authorList>
    </citation>
    <scope>NUCLEOTIDE SEQUENCE [LARGE SCALE GENOMIC DNA]</scope>
    <source>
        <strain evidence="2 3">1073</strain>
    </source>
</reference>